<name>X1FZS2_9ZZZZ</name>
<evidence type="ECO:0000256" key="1">
    <source>
        <dbReference type="SAM" id="MobiDB-lite"/>
    </source>
</evidence>
<feature type="region of interest" description="Disordered" evidence="1">
    <location>
        <begin position="1"/>
        <end position="29"/>
    </location>
</feature>
<comment type="caution">
    <text evidence="2">The sequence shown here is derived from an EMBL/GenBank/DDBJ whole genome shotgun (WGS) entry which is preliminary data.</text>
</comment>
<dbReference type="EMBL" id="BARU01006644">
    <property type="protein sequence ID" value="GAH34849.1"/>
    <property type="molecule type" value="Genomic_DNA"/>
</dbReference>
<feature type="compositionally biased region" description="Basic and acidic residues" evidence="1">
    <location>
        <begin position="111"/>
        <end position="120"/>
    </location>
</feature>
<sequence length="130" mass="15012">MSHVRNRCRSPTVQELEDEPEPDEDPGWNWSYPNKNKGWHYADNFGPGKEYEVRPQDPRYGCRSTDSRDEGIVSPIHNSYTRVSESTSDSKDEVEEEVLDVPKSVLNVVSKDEKENHVPEDVPEVTMKKH</sequence>
<accession>X1FZS2</accession>
<feature type="compositionally biased region" description="Acidic residues" evidence="1">
    <location>
        <begin position="15"/>
        <end position="26"/>
    </location>
</feature>
<dbReference type="AlphaFoldDB" id="X1FZS2"/>
<proteinExistence type="predicted"/>
<reference evidence="2" key="1">
    <citation type="journal article" date="2014" name="Front. Microbiol.">
        <title>High frequency of phylogenetically diverse reductive dehalogenase-homologous genes in deep subseafloor sedimentary metagenomes.</title>
        <authorList>
            <person name="Kawai M."/>
            <person name="Futagami T."/>
            <person name="Toyoda A."/>
            <person name="Takaki Y."/>
            <person name="Nishi S."/>
            <person name="Hori S."/>
            <person name="Arai W."/>
            <person name="Tsubouchi T."/>
            <person name="Morono Y."/>
            <person name="Uchiyama I."/>
            <person name="Ito T."/>
            <person name="Fujiyama A."/>
            <person name="Inagaki F."/>
            <person name="Takami H."/>
        </authorList>
    </citation>
    <scope>NUCLEOTIDE SEQUENCE</scope>
    <source>
        <strain evidence="2">Expedition CK06-06</strain>
    </source>
</reference>
<feature type="region of interest" description="Disordered" evidence="1">
    <location>
        <begin position="111"/>
        <end position="130"/>
    </location>
</feature>
<feature type="region of interest" description="Disordered" evidence="1">
    <location>
        <begin position="50"/>
        <end position="98"/>
    </location>
</feature>
<evidence type="ECO:0000313" key="2">
    <source>
        <dbReference type="EMBL" id="GAH34849.1"/>
    </source>
</evidence>
<organism evidence="2">
    <name type="scientific">marine sediment metagenome</name>
    <dbReference type="NCBI Taxonomy" id="412755"/>
    <lineage>
        <taxon>unclassified sequences</taxon>
        <taxon>metagenomes</taxon>
        <taxon>ecological metagenomes</taxon>
    </lineage>
</organism>
<feature type="compositionally biased region" description="Polar residues" evidence="1">
    <location>
        <begin position="76"/>
        <end position="87"/>
    </location>
</feature>
<gene>
    <name evidence="2" type="ORF">S03H2_13078</name>
</gene>
<protein>
    <submittedName>
        <fullName evidence="2">Uncharacterized protein</fullName>
    </submittedName>
</protein>